<proteinExistence type="predicted"/>
<dbReference type="AlphaFoldDB" id="A0AB39KQ32"/>
<sequence>MNTAIFKSLGLAAALTAVAATGASAQSGAAAAQNQLKLIEARRVVQALGPDSGVNQATAEVNATVMTELERAAPAGDSQRAGMLTAAGKLAVANMQAQVAEATAAAYAANFTAEQLQAMSAFFASSAGKALLERREVVTRQSATLARALLPEVFNQTASSYCKQVSCTAAEWQAFATLLARAANEQNARP</sequence>
<dbReference type="InterPro" id="IPR018637">
    <property type="entry name" value="DUF2059"/>
</dbReference>
<dbReference type="Pfam" id="PF09832">
    <property type="entry name" value="DUF2059"/>
    <property type="match status" value="1"/>
</dbReference>
<feature type="signal peptide" evidence="1">
    <location>
        <begin position="1"/>
        <end position="19"/>
    </location>
</feature>
<dbReference type="RefSeq" id="WP_369058270.1">
    <property type="nucleotide sequence ID" value="NZ_CP158375.1"/>
</dbReference>
<keyword evidence="1" id="KW-0732">Signal</keyword>
<dbReference type="EMBL" id="CP158375">
    <property type="protein sequence ID" value="XDO95421.1"/>
    <property type="molecule type" value="Genomic_DNA"/>
</dbReference>
<evidence type="ECO:0000256" key="1">
    <source>
        <dbReference type="SAM" id="SignalP"/>
    </source>
</evidence>
<accession>A0AB39KQ32</accession>
<feature type="domain" description="DUF2059" evidence="2">
    <location>
        <begin position="102"/>
        <end position="153"/>
    </location>
</feature>
<reference evidence="3" key="1">
    <citation type="submission" date="2024-06" db="EMBL/GenBank/DDBJ databases">
        <title>Caulobacter inopinatus, sp. nov.</title>
        <authorList>
            <person name="Donachie S.P."/>
        </authorList>
    </citation>
    <scope>NUCLEOTIDE SEQUENCE</scope>
    <source>
        <strain evidence="3">73W</strain>
    </source>
</reference>
<evidence type="ECO:0000313" key="3">
    <source>
        <dbReference type="EMBL" id="XDO95421.1"/>
    </source>
</evidence>
<gene>
    <name evidence="3" type="ORF">ABOZ73_11405</name>
</gene>
<protein>
    <submittedName>
        <fullName evidence="3">DUF2059 domain-containing protein</fullName>
    </submittedName>
</protein>
<name>A0AB39KQ32_9CAUL</name>
<organism evidence="3">
    <name type="scientific">Caulobacter sp. 73W</name>
    <dbReference type="NCBI Taxonomy" id="3161137"/>
    <lineage>
        <taxon>Bacteria</taxon>
        <taxon>Pseudomonadati</taxon>
        <taxon>Pseudomonadota</taxon>
        <taxon>Alphaproteobacteria</taxon>
        <taxon>Caulobacterales</taxon>
        <taxon>Caulobacteraceae</taxon>
        <taxon>Caulobacter</taxon>
    </lineage>
</organism>
<evidence type="ECO:0000259" key="2">
    <source>
        <dbReference type="Pfam" id="PF09832"/>
    </source>
</evidence>
<feature type="chain" id="PRO_5044290469" evidence="1">
    <location>
        <begin position="20"/>
        <end position="190"/>
    </location>
</feature>